<dbReference type="SUPFAM" id="SSF47616">
    <property type="entry name" value="GST C-terminal domain-like"/>
    <property type="match status" value="1"/>
</dbReference>
<dbReference type="OrthoDB" id="202840at2759"/>
<feature type="compositionally biased region" description="Basic and acidic residues" evidence="2">
    <location>
        <begin position="300"/>
        <end position="311"/>
    </location>
</feature>
<dbReference type="SMART" id="SM00233">
    <property type="entry name" value="PH"/>
    <property type="match status" value="1"/>
</dbReference>
<feature type="region of interest" description="Disordered" evidence="2">
    <location>
        <begin position="776"/>
        <end position="895"/>
    </location>
</feature>
<dbReference type="PROSITE" id="PS51354">
    <property type="entry name" value="GLUTAREDOXIN_2"/>
    <property type="match status" value="1"/>
</dbReference>
<feature type="domain" description="GST N-terminal" evidence="6">
    <location>
        <begin position="6"/>
        <end position="84"/>
    </location>
</feature>
<dbReference type="SMART" id="SM00324">
    <property type="entry name" value="RhoGAP"/>
    <property type="match status" value="1"/>
</dbReference>
<dbReference type="PROSITE" id="PS50003">
    <property type="entry name" value="PH_DOMAIN"/>
    <property type="match status" value="1"/>
</dbReference>
<name>A0A1Y1YLL6_9FUNG</name>
<keyword evidence="9" id="KW-1185">Reference proteome</keyword>
<dbReference type="Pfam" id="PF00787">
    <property type="entry name" value="PX"/>
    <property type="match status" value="1"/>
</dbReference>
<dbReference type="InParanoid" id="A0A1Y1YLL6"/>
<dbReference type="InterPro" id="IPR011993">
    <property type="entry name" value="PH-like_dom_sf"/>
</dbReference>
<dbReference type="InterPro" id="IPR000198">
    <property type="entry name" value="RhoGAP_dom"/>
</dbReference>
<dbReference type="AlphaFoldDB" id="A0A1Y1YLL6"/>
<dbReference type="InterPro" id="IPR036871">
    <property type="entry name" value="PX_dom_sf"/>
</dbReference>
<dbReference type="Pfam" id="PF00169">
    <property type="entry name" value="PH"/>
    <property type="match status" value="1"/>
</dbReference>
<keyword evidence="1" id="KW-0343">GTPase activation</keyword>
<evidence type="ECO:0000256" key="2">
    <source>
        <dbReference type="SAM" id="MobiDB-lite"/>
    </source>
</evidence>
<dbReference type="SUPFAM" id="SSF48350">
    <property type="entry name" value="GTPase activation domain, GAP"/>
    <property type="match status" value="1"/>
</dbReference>
<reference evidence="8 9" key="1">
    <citation type="submission" date="2016-07" db="EMBL/GenBank/DDBJ databases">
        <title>Pervasive Adenine N6-methylation of Active Genes in Fungi.</title>
        <authorList>
            <consortium name="DOE Joint Genome Institute"/>
            <person name="Mondo S.J."/>
            <person name="Dannebaum R.O."/>
            <person name="Kuo R.C."/>
            <person name="Labutti K."/>
            <person name="Haridas S."/>
            <person name="Kuo A."/>
            <person name="Salamov A."/>
            <person name="Ahrendt S.R."/>
            <person name="Lipzen A."/>
            <person name="Sullivan W."/>
            <person name="Andreopoulos W.B."/>
            <person name="Clum A."/>
            <person name="Lindquist E."/>
            <person name="Daum C."/>
            <person name="Ramamoorthy G.K."/>
            <person name="Gryganskyi A."/>
            <person name="Culley D."/>
            <person name="Magnuson J.K."/>
            <person name="James T.Y."/>
            <person name="O'Malley M.A."/>
            <person name="Stajich J.E."/>
            <person name="Spatafora J.W."/>
            <person name="Visel A."/>
            <person name="Grigoriev I.V."/>
        </authorList>
    </citation>
    <scope>NUCLEOTIDE SEQUENCE [LARGE SCALE GENOMIC DNA]</scope>
    <source>
        <strain evidence="8 9">CBS 931.73</strain>
    </source>
</reference>
<dbReference type="InterPro" id="IPR036282">
    <property type="entry name" value="Glutathione-S-Trfase_C_sf"/>
</dbReference>
<dbReference type="Pfam" id="PF00620">
    <property type="entry name" value="RhoGAP"/>
    <property type="match status" value="1"/>
</dbReference>
<dbReference type="Gene3D" id="3.30.1520.10">
    <property type="entry name" value="Phox-like domain"/>
    <property type="match status" value="1"/>
</dbReference>
<feature type="compositionally biased region" description="Polar residues" evidence="2">
    <location>
        <begin position="516"/>
        <end position="532"/>
    </location>
</feature>
<dbReference type="InterPro" id="IPR001683">
    <property type="entry name" value="PX_dom"/>
</dbReference>
<dbReference type="SMART" id="SM00312">
    <property type="entry name" value="PX"/>
    <property type="match status" value="1"/>
</dbReference>
<dbReference type="Pfam" id="PF13409">
    <property type="entry name" value="GST_N_2"/>
    <property type="match status" value="1"/>
</dbReference>
<dbReference type="SFLD" id="SFLDS00019">
    <property type="entry name" value="Glutathione_Transferase_(cytos"/>
    <property type="match status" value="1"/>
</dbReference>
<dbReference type="Gene3D" id="1.10.555.10">
    <property type="entry name" value="Rho GTPase activation protein"/>
    <property type="match status" value="1"/>
</dbReference>
<dbReference type="GO" id="GO:0007165">
    <property type="term" value="P:signal transduction"/>
    <property type="evidence" value="ECO:0007669"/>
    <property type="project" value="InterPro"/>
</dbReference>
<protein>
    <recommendedName>
        <fullName evidence="10">RhoGAP-domain-containing protein</fullName>
    </recommendedName>
</protein>
<dbReference type="PROSITE" id="PS50195">
    <property type="entry name" value="PX"/>
    <property type="match status" value="1"/>
</dbReference>
<dbReference type="GO" id="GO:0005737">
    <property type="term" value="C:cytoplasm"/>
    <property type="evidence" value="ECO:0007669"/>
    <property type="project" value="TreeGrafter"/>
</dbReference>
<dbReference type="SFLD" id="SFLDG00358">
    <property type="entry name" value="Main_(cytGST)"/>
    <property type="match status" value="1"/>
</dbReference>
<dbReference type="CDD" id="cd06093">
    <property type="entry name" value="PX_domain"/>
    <property type="match status" value="1"/>
</dbReference>
<organism evidence="8 9">
    <name type="scientific">Basidiobolus meristosporus CBS 931.73</name>
    <dbReference type="NCBI Taxonomy" id="1314790"/>
    <lineage>
        <taxon>Eukaryota</taxon>
        <taxon>Fungi</taxon>
        <taxon>Fungi incertae sedis</taxon>
        <taxon>Zoopagomycota</taxon>
        <taxon>Entomophthoromycotina</taxon>
        <taxon>Basidiobolomycetes</taxon>
        <taxon>Basidiobolales</taxon>
        <taxon>Basidiobolaceae</taxon>
        <taxon>Basidiobolus</taxon>
    </lineage>
</organism>
<feature type="region of interest" description="Disordered" evidence="2">
    <location>
        <begin position="297"/>
        <end position="321"/>
    </location>
</feature>
<dbReference type="STRING" id="1314790.A0A1Y1YLL6"/>
<dbReference type="PROSITE" id="PS50404">
    <property type="entry name" value="GST_NTER"/>
    <property type="match status" value="1"/>
</dbReference>
<feature type="region of interest" description="Disordered" evidence="2">
    <location>
        <begin position="1164"/>
        <end position="1201"/>
    </location>
</feature>
<feature type="compositionally biased region" description="Basic and acidic residues" evidence="2">
    <location>
        <begin position="1041"/>
        <end position="1055"/>
    </location>
</feature>
<dbReference type="PANTHER" id="PTHR43968:SF6">
    <property type="entry name" value="GLUTATHIONE S-TRANSFERASE OMEGA"/>
    <property type="match status" value="1"/>
</dbReference>
<dbReference type="Pfam" id="PF13410">
    <property type="entry name" value="GST_C_2"/>
    <property type="match status" value="1"/>
</dbReference>
<evidence type="ECO:0008006" key="10">
    <source>
        <dbReference type="Google" id="ProtNLM"/>
    </source>
</evidence>
<evidence type="ECO:0000259" key="6">
    <source>
        <dbReference type="PROSITE" id="PS50404"/>
    </source>
</evidence>
<dbReference type="SUPFAM" id="SSF52833">
    <property type="entry name" value="Thioredoxin-like"/>
    <property type="match status" value="1"/>
</dbReference>
<proteinExistence type="predicted"/>
<dbReference type="GO" id="GO:0035091">
    <property type="term" value="F:phosphatidylinositol binding"/>
    <property type="evidence" value="ECO:0007669"/>
    <property type="project" value="InterPro"/>
</dbReference>
<feature type="domain" description="Rho-GAP" evidence="5">
    <location>
        <begin position="819"/>
        <end position="1029"/>
    </location>
</feature>
<dbReference type="InterPro" id="IPR001849">
    <property type="entry name" value="PH_domain"/>
</dbReference>
<dbReference type="InterPro" id="IPR008936">
    <property type="entry name" value="Rho_GTPase_activation_prot"/>
</dbReference>
<evidence type="ECO:0000313" key="9">
    <source>
        <dbReference type="Proteomes" id="UP000193498"/>
    </source>
</evidence>
<dbReference type="Gene3D" id="3.40.30.10">
    <property type="entry name" value="Glutaredoxin"/>
    <property type="match status" value="1"/>
</dbReference>
<evidence type="ECO:0000259" key="7">
    <source>
        <dbReference type="PROSITE" id="PS50405"/>
    </source>
</evidence>
<feature type="region of interest" description="Disordered" evidence="2">
    <location>
        <begin position="1028"/>
        <end position="1103"/>
    </location>
</feature>
<dbReference type="FunCoup" id="A0A1Y1YLL6">
    <property type="interactions" value="585"/>
</dbReference>
<feature type="domain" description="GST C-terminal" evidence="7">
    <location>
        <begin position="88"/>
        <end position="217"/>
    </location>
</feature>
<sequence length="1201" mass="134302">MVTTEKPITVYSNKGCPYAQRALIALYETEIEHKLVEIPLPDKPAWYFDINPEGKVPTLAFGEELIYESLIIAEFITDLSEKEYLPKDPLLRAQARYAIDFWGSKINPLTYRLLKSNQQDETDRLKEELFGGLKKFNQLLSAQPSGPYFFGEQYSLVEIALSPFVSRLRPISRFANFEIPQTAELERYSDWASSIQQRPSFVQSSLTAEDLYQVTELLAAKMSSQTPGNCKTVLKPPDSSGLNAMPTPFASDALLNQVIAERDALRLQNNQLWKIVEKQRTIIQQLQKVSAKHSSLLRQRTLDKPSAKTEDCPLEPLSPTSLESHTDKLLFQIELSKMSQSSCAENDDSEEIPVGNKITVPISPLFPPPVLRPDNDEEAHLEEIEEVTYENDFGSKCLRQVSLSEEIDEPSEEPETLRSKTGSLLIEHANPIPLSNEEESCEEAAQLLIHEMATSTEQHEGSGPQSPELPTHNKEGDIPRCTTPDPKLPSNKPEPAPDAKLSTPVRPSRVVTTPVLNSPNISPRSHGSPTNQGCKLTSLIGVDIRVAGSTIKINASGKEVLVFLIGVGRRNGMTRFHELWTVEKYYSDFLALDAQLKRTQPRNIVLRIGKLPDRSLFFTHAPSKVDQRKLALQKYLQHLISLNFSQNADICEFLSTNVAKKVNDNEKILGIKEGYLTKRGKNFGGWKRRYFVLKSPTLQYYEAKDSSYLGSISISQCQVSRQPASLGISDTPYRHAFMIVEPKKNGSGMNRHILCADSDTERDEWVIALNMYTHSAASETESDTSKPAKKGGKLRKLIRSDTPKVSLASPAQRANSPIQPLSPTRSNEHSSSSETKNRGHILSASVGGYEKESPITSKSIHRKSSSFKERLLRSSSPPPPVPQPDRCQANQRKGKLPVKKENPLWLGEEDIHQRRPQAANSVGTNIRIPVGEGSGNLENLLNRRERVNELGRLISALPIVNYTLLRCLIAHLIRIAQHSDVNKMTVRNIGIVFSPTLGIPAGVFNLLMTEFEYIFWVNDEGCAAPKKIEDTESEEEVDPEVCSKEVVEKSTEEQLPHISITSQADPKRTEENSTPPEEGILPTRRQPQARGYLRDQDGRSNRNSMIYADSVPQEFVSMEKELQGIECEEEDLYDLVHPADASVSGISYLIGTPESTDCYMTLSGETRSVDGSDYSYEQDETESKEESNHTDDSLNTSLSRV</sequence>
<evidence type="ECO:0000313" key="8">
    <source>
        <dbReference type="EMBL" id="ORX98900.1"/>
    </source>
</evidence>
<dbReference type="Gene3D" id="1.20.1050.10">
    <property type="match status" value="1"/>
</dbReference>
<dbReference type="SUPFAM" id="SSF64268">
    <property type="entry name" value="PX domain"/>
    <property type="match status" value="1"/>
</dbReference>
<dbReference type="Proteomes" id="UP000193498">
    <property type="component" value="Unassembled WGS sequence"/>
</dbReference>
<dbReference type="Gene3D" id="2.30.29.30">
    <property type="entry name" value="Pleckstrin-homology domain (PH domain)/Phosphotyrosine-binding domain (PTB)"/>
    <property type="match status" value="1"/>
</dbReference>
<feature type="compositionally biased region" description="Low complexity" evidence="2">
    <location>
        <begin position="502"/>
        <end position="515"/>
    </location>
</feature>
<gene>
    <name evidence="8" type="ORF">K493DRAFT_406428</name>
</gene>
<evidence type="ECO:0000259" key="3">
    <source>
        <dbReference type="PROSITE" id="PS50003"/>
    </source>
</evidence>
<accession>A0A1Y1YLL6</accession>
<feature type="compositionally biased region" description="Basic residues" evidence="2">
    <location>
        <begin position="787"/>
        <end position="797"/>
    </location>
</feature>
<dbReference type="EMBL" id="MCFE01000105">
    <property type="protein sequence ID" value="ORX98900.1"/>
    <property type="molecule type" value="Genomic_DNA"/>
</dbReference>
<feature type="compositionally biased region" description="Polar residues" evidence="2">
    <location>
        <begin position="812"/>
        <end position="834"/>
    </location>
</feature>
<feature type="domain" description="PH" evidence="3">
    <location>
        <begin position="669"/>
        <end position="774"/>
    </location>
</feature>
<dbReference type="PROSITE" id="PS50238">
    <property type="entry name" value="RHOGAP"/>
    <property type="match status" value="1"/>
</dbReference>
<dbReference type="InterPro" id="IPR050983">
    <property type="entry name" value="GST_Omega/HSP26"/>
</dbReference>
<dbReference type="GO" id="GO:0005096">
    <property type="term" value="F:GTPase activator activity"/>
    <property type="evidence" value="ECO:0007669"/>
    <property type="project" value="UniProtKB-KW"/>
</dbReference>
<dbReference type="InterPro" id="IPR010987">
    <property type="entry name" value="Glutathione-S-Trfase_C-like"/>
</dbReference>
<feature type="domain" description="PX" evidence="4">
    <location>
        <begin position="541"/>
        <end position="661"/>
    </location>
</feature>
<dbReference type="PANTHER" id="PTHR43968">
    <property type="match status" value="1"/>
</dbReference>
<evidence type="ECO:0000259" key="4">
    <source>
        <dbReference type="PROSITE" id="PS50195"/>
    </source>
</evidence>
<dbReference type="InterPro" id="IPR004045">
    <property type="entry name" value="Glutathione_S-Trfase_N"/>
</dbReference>
<evidence type="ECO:0000256" key="1">
    <source>
        <dbReference type="ARBA" id="ARBA00022468"/>
    </source>
</evidence>
<dbReference type="InterPro" id="IPR036249">
    <property type="entry name" value="Thioredoxin-like_sf"/>
</dbReference>
<comment type="caution">
    <text evidence="8">The sequence shown here is derived from an EMBL/GenBank/DDBJ whole genome shotgun (WGS) entry which is preliminary data.</text>
</comment>
<evidence type="ECO:0000259" key="5">
    <source>
        <dbReference type="PROSITE" id="PS50238"/>
    </source>
</evidence>
<dbReference type="SUPFAM" id="SSF50729">
    <property type="entry name" value="PH domain-like"/>
    <property type="match status" value="1"/>
</dbReference>
<dbReference type="PROSITE" id="PS50405">
    <property type="entry name" value="GST_CTER"/>
    <property type="match status" value="1"/>
</dbReference>
<dbReference type="InterPro" id="IPR040079">
    <property type="entry name" value="Glutathione_S-Trfase"/>
</dbReference>
<feature type="region of interest" description="Disordered" evidence="2">
    <location>
        <begin position="455"/>
        <end position="532"/>
    </location>
</feature>